<keyword evidence="2" id="KW-1185">Reference proteome</keyword>
<dbReference type="AlphaFoldDB" id="A0AAE0S1E7"/>
<dbReference type="Proteomes" id="UP001195483">
    <property type="component" value="Unassembled WGS sequence"/>
</dbReference>
<protein>
    <submittedName>
        <fullName evidence="1">Uncharacterized protein</fullName>
    </submittedName>
</protein>
<evidence type="ECO:0000313" key="2">
    <source>
        <dbReference type="Proteomes" id="UP001195483"/>
    </source>
</evidence>
<reference evidence="1" key="1">
    <citation type="journal article" date="2021" name="Genome Biol. Evol.">
        <title>A High-Quality Reference Genome for a Parasitic Bivalve with Doubly Uniparental Inheritance (Bivalvia: Unionida).</title>
        <authorList>
            <person name="Smith C.H."/>
        </authorList>
    </citation>
    <scope>NUCLEOTIDE SEQUENCE</scope>
    <source>
        <strain evidence="1">CHS0354</strain>
    </source>
</reference>
<dbReference type="PANTHER" id="PTHR47239">
    <property type="match status" value="1"/>
</dbReference>
<gene>
    <name evidence="1" type="ORF">CHS0354_025596</name>
</gene>
<organism evidence="1 2">
    <name type="scientific">Potamilus streckersoni</name>
    <dbReference type="NCBI Taxonomy" id="2493646"/>
    <lineage>
        <taxon>Eukaryota</taxon>
        <taxon>Metazoa</taxon>
        <taxon>Spiralia</taxon>
        <taxon>Lophotrochozoa</taxon>
        <taxon>Mollusca</taxon>
        <taxon>Bivalvia</taxon>
        <taxon>Autobranchia</taxon>
        <taxon>Heteroconchia</taxon>
        <taxon>Palaeoheterodonta</taxon>
        <taxon>Unionida</taxon>
        <taxon>Unionoidea</taxon>
        <taxon>Unionidae</taxon>
        <taxon>Ambleminae</taxon>
        <taxon>Lampsilini</taxon>
        <taxon>Potamilus</taxon>
    </lineage>
</organism>
<reference evidence="1" key="3">
    <citation type="submission" date="2023-05" db="EMBL/GenBank/DDBJ databases">
        <authorList>
            <person name="Smith C.H."/>
        </authorList>
    </citation>
    <scope>NUCLEOTIDE SEQUENCE</scope>
    <source>
        <strain evidence="1">CHS0354</strain>
        <tissue evidence="1">Mantle</tissue>
    </source>
</reference>
<comment type="caution">
    <text evidence="1">The sequence shown here is derived from an EMBL/GenBank/DDBJ whole genome shotgun (WGS) entry which is preliminary data.</text>
</comment>
<accession>A0AAE0S1E7</accession>
<name>A0AAE0S1E7_9BIVA</name>
<sequence>MDFEIINITQKREGKYQMEARVIFEVKNNISAAEMEMFVNLDKNMNNIKSRGTLLLNESDGQMWHNNTNKRSTKHETFALNILDSHKGAQPPGFCQRSLPVPPSTAASELIHSSRVPVVFVDSWPTGDGVHYRMSGSCEFNHRFDIPSNSLNINITLNKPTIQYQVQSTLNKPTIQYQVQSTLNKPTIQYQVQSTLNKPTIQYQVQSTVNKPTIQYQVQSTLNKPTIQYQVQSTLNKPTIQYQVQSTLNKPTIQYQWLGDLSLTFFVFLDNSGERYSQAFAGALDMILASLCQGGQTGI</sequence>
<reference evidence="1" key="2">
    <citation type="journal article" date="2021" name="Genome Biol. Evol.">
        <title>Developing a high-quality reference genome for a parasitic bivalve with doubly uniparental inheritance (Bivalvia: Unionida).</title>
        <authorList>
            <person name="Smith C.H."/>
        </authorList>
    </citation>
    <scope>NUCLEOTIDE SEQUENCE</scope>
    <source>
        <strain evidence="1">CHS0354</strain>
        <tissue evidence="1">Mantle</tissue>
    </source>
</reference>
<dbReference type="EMBL" id="JAEAOA010001522">
    <property type="protein sequence ID" value="KAK3583464.1"/>
    <property type="molecule type" value="Genomic_DNA"/>
</dbReference>
<evidence type="ECO:0000313" key="1">
    <source>
        <dbReference type="EMBL" id="KAK3583464.1"/>
    </source>
</evidence>
<dbReference type="PANTHER" id="PTHR47239:SF1">
    <property type="entry name" value="EXTENSIN-3-LIKE"/>
    <property type="match status" value="1"/>
</dbReference>
<proteinExistence type="predicted"/>